<evidence type="ECO:0000313" key="4">
    <source>
        <dbReference type="EMBL" id="MCF1716327.1"/>
    </source>
</evidence>
<feature type="domain" description="Galactosyltransferase C-terminal" evidence="3">
    <location>
        <begin position="173"/>
        <end position="232"/>
    </location>
</feature>
<dbReference type="Pfam" id="PF00535">
    <property type="entry name" value="Glycos_transf_2"/>
    <property type="match status" value="1"/>
</dbReference>
<dbReference type="InterPro" id="IPR029044">
    <property type="entry name" value="Nucleotide-diphossugar_trans"/>
</dbReference>
<keyword evidence="1" id="KW-0808">Transferase</keyword>
<comment type="caution">
    <text evidence="4">The sequence shown here is derived from an EMBL/GenBank/DDBJ whole genome shotgun (WGS) entry which is preliminary data.</text>
</comment>
<evidence type="ECO:0000259" key="3">
    <source>
        <dbReference type="Pfam" id="PF02709"/>
    </source>
</evidence>
<organism evidence="4 5">
    <name type="scientific">Flavihumibacter fluminis</name>
    <dbReference type="NCBI Taxonomy" id="2909236"/>
    <lineage>
        <taxon>Bacteria</taxon>
        <taxon>Pseudomonadati</taxon>
        <taxon>Bacteroidota</taxon>
        <taxon>Chitinophagia</taxon>
        <taxon>Chitinophagales</taxon>
        <taxon>Chitinophagaceae</taxon>
        <taxon>Flavihumibacter</taxon>
    </lineage>
</organism>
<keyword evidence="5" id="KW-1185">Reference proteome</keyword>
<protein>
    <submittedName>
        <fullName evidence="4">Glycosyltransferase family 2 protein</fullName>
    </submittedName>
</protein>
<evidence type="ECO:0000313" key="5">
    <source>
        <dbReference type="Proteomes" id="UP001200145"/>
    </source>
</evidence>
<reference evidence="4 5" key="1">
    <citation type="submission" date="2022-01" db="EMBL/GenBank/DDBJ databases">
        <title>Flavihumibacter sp. nov., isolated from sediment of a river.</title>
        <authorList>
            <person name="Liu H."/>
        </authorList>
    </citation>
    <scope>NUCLEOTIDE SEQUENCE [LARGE SCALE GENOMIC DNA]</scope>
    <source>
        <strain evidence="4 5">RY-1</strain>
    </source>
</reference>
<proteinExistence type="predicted"/>
<dbReference type="InterPro" id="IPR001173">
    <property type="entry name" value="Glyco_trans_2-like"/>
</dbReference>
<evidence type="ECO:0000259" key="2">
    <source>
        <dbReference type="Pfam" id="PF00535"/>
    </source>
</evidence>
<dbReference type="CDD" id="cd06420">
    <property type="entry name" value="GT2_Chondriotin_Pol_N"/>
    <property type="match status" value="1"/>
</dbReference>
<name>A0ABS9BLB4_9BACT</name>
<evidence type="ECO:0000256" key="1">
    <source>
        <dbReference type="ARBA" id="ARBA00022679"/>
    </source>
</evidence>
<dbReference type="PANTHER" id="PTHR43685:SF3">
    <property type="entry name" value="SLR2126 PROTEIN"/>
    <property type="match status" value="1"/>
</dbReference>
<feature type="domain" description="Glycosyltransferase 2-like" evidence="2">
    <location>
        <begin position="10"/>
        <end position="124"/>
    </location>
</feature>
<dbReference type="SUPFAM" id="SSF53448">
    <property type="entry name" value="Nucleotide-diphospho-sugar transferases"/>
    <property type="match status" value="1"/>
</dbReference>
<dbReference type="EMBL" id="JAKEVY010000004">
    <property type="protein sequence ID" value="MCF1716327.1"/>
    <property type="molecule type" value="Genomic_DNA"/>
</dbReference>
<dbReference type="Proteomes" id="UP001200145">
    <property type="component" value="Unassembled WGS sequence"/>
</dbReference>
<dbReference type="InterPro" id="IPR027791">
    <property type="entry name" value="Galactosyl_T_C"/>
</dbReference>
<gene>
    <name evidence="4" type="ORF">L0U88_16915</name>
</gene>
<accession>A0ABS9BLB4</accession>
<dbReference type="RefSeq" id="WP_234867414.1">
    <property type="nucleotide sequence ID" value="NZ_JAKEVY010000004.1"/>
</dbReference>
<dbReference type="InterPro" id="IPR050834">
    <property type="entry name" value="Glycosyltransf_2"/>
</dbReference>
<dbReference type="PANTHER" id="PTHR43685">
    <property type="entry name" value="GLYCOSYLTRANSFERASE"/>
    <property type="match status" value="1"/>
</dbReference>
<dbReference type="Gene3D" id="3.90.550.10">
    <property type="entry name" value="Spore Coat Polysaccharide Biosynthesis Protein SpsA, Chain A"/>
    <property type="match status" value="1"/>
</dbReference>
<dbReference type="Pfam" id="PF02709">
    <property type="entry name" value="Glyco_transf_7C"/>
    <property type="match status" value="1"/>
</dbReference>
<sequence length="266" mass="30527">MKPIIKQVALVISTFNWPSALELVLESVVRQTKMPDEILVADDGSYDATRQVVEYYQLVYRLPIKHVWQPDKGFRKSLIINKAIRQTSCDYIIQIDGDMILHRSFIADHLRAARRDCFVQGSRVLLDASLTKQLIQTGLVPLHPWSQGIRNRINAIHLPLLAFLFGKKTSSNQNIKACNLAFWRADYVLVNGYNNEFSGWGWEDVEFATRLLQAGCKKKRLKMAGVAYHLHHASSSREQLQDNEILFIETTKNPHWVCPNGYYQAS</sequence>